<proteinExistence type="inferred from homology"/>
<comment type="subcellular location">
    <subcellularLocation>
        <location evidence="13">Cell membrane</location>
        <topology evidence="13">Single-pass membrane protein</topology>
    </subcellularLocation>
    <subcellularLocation>
        <location evidence="12">Endomembrane system</location>
        <topology evidence="12">Single-pass membrane protein</topology>
    </subcellularLocation>
</comment>
<dbReference type="GO" id="GO:0045259">
    <property type="term" value="C:proton-transporting ATP synthase complex"/>
    <property type="evidence" value="ECO:0007669"/>
    <property type="project" value="UniProtKB-KW"/>
</dbReference>
<dbReference type="InterPro" id="IPR050059">
    <property type="entry name" value="ATP_synthase_B_chain"/>
</dbReference>
<evidence type="ECO:0000256" key="14">
    <source>
        <dbReference type="RuleBase" id="RU003848"/>
    </source>
</evidence>
<protein>
    <recommendedName>
        <fullName evidence="13">ATP synthase subunit b</fullName>
    </recommendedName>
    <alternativeName>
        <fullName evidence="13">ATP synthase F(0) sector subunit b</fullName>
    </alternativeName>
    <alternativeName>
        <fullName evidence="13">ATPase subunit I</fullName>
    </alternativeName>
    <alternativeName>
        <fullName evidence="13">F-type ATPase subunit b</fullName>
        <shortName evidence="13">F-ATPase subunit b</shortName>
    </alternativeName>
</protein>
<evidence type="ECO:0000256" key="12">
    <source>
        <dbReference type="ARBA" id="ARBA00037847"/>
    </source>
</evidence>
<comment type="subunit">
    <text evidence="13">F-type ATPases have 2 components, F(1) - the catalytic core - and F(0) - the membrane proton channel. F(1) has five subunits: alpha(3), beta(3), gamma(1), delta(1), epsilon(1). F(0) has three main subunits: a(1), b(2) and c(10-14). The alpha and beta chains form an alternating ring which encloses part of the gamma chain. F(1) is attached to F(0) by a central stalk formed by the gamma and epsilon chains, while a peripheral stalk is formed by the delta and b chains.</text>
</comment>
<dbReference type="EMBL" id="CP015518">
    <property type="protein sequence ID" value="APG25303.1"/>
    <property type="molecule type" value="Genomic_DNA"/>
</dbReference>
<evidence type="ECO:0000256" key="6">
    <source>
        <dbReference type="ARBA" id="ARBA00022989"/>
    </source>
</evidence>
<dbReference type="OrthoDB" id="9794968at2"/>
<evidence type="ECO:0000313" key="16">
    <source>
        <dbReference type="Proteomes" id="UP000182264"/>
    </source>
</evidence>
<accession>A0A1L3GH80</accession>
<comment type="function">
    <text evidence="11">Component of the F(0) channel, it forms part of the peripheral stalk, linking F(1) to F(0). The b'-subunit is a diverged and duplicated form of b found in plants and photosynthetic bacteria.</text>
</comment>
<dbReference type="HAMAP" id="MF_01398">
    <property type="entry name" value="ATP_synth_b_bprime"/>
    <property type="match status" value="1"/>
</dbReference>
<comment type="similarity">
    <text evidence="1 13 14">Belongs to the ATPase B chain family.</text>
</comment>
<gene>
    <name evidence="13" type="primary">atpF</name>
    <name evidence="15" type="ORF">A7E75_09970</name>
</gene>
<dbReference type="GO" id="GO:0046961">
    <property type="term" value="F:proton-transporting ATPase activity, rotational mechanism"/>
    <property type="evidence" value="ECO:0007669"/>
    <property type="project" value="TreeGrafter"/>
</dbReference>
<evidence type="ECO:0000256" key="10">
    <source>
        <dbReference type="ARBA" id="ARBA00025198"/>
    </source>
</evidence>
<evidence type="ECO:0000256" key="2">
    <source>
        <dbReference type="ARBA" id="ARBA00022448"/>
    </source>
</evidence>
<evidence type="ECO:0000256" key="9">
    <source>
        <dbReference type="ARBA" id="ARBA00023310"/>
    </source>
</evidence>
<dbReference type="AlphaFoldDB" id="A0A1L3GH80"/>
<dbReference type="CDD" id="cd06503">
    <property type="entry name" value="ATP-synt_Fo_b"/>
    <property type="match status" value="1"/>
</dbReference>
<dbReference type="STRING" id="29542.A6070_03970"/>
<evidence type="ECO:0000256" key="13">
    <source>
        <dbReference type="HAMAP-Rule" id="MF_01398"/>
    </source>
</evidence>
<evidence type="ECO:0000256" key="4">
    <source>
        <dbReference type="ARBA" id="ARBA00022692"/>
    </source>
</evidence>
<evidence type="ECO:0000256" key="3">
    <source>
        <dbReference type="ARBA" id="ARBA00022547"/>
    </source>
</evidence>
<keyword evidence="9 13" id="KW-0066">ATP synthesis</keyword>
<dbReference type="KEGG" id="pace:A6070_03970"/>
<reference evidence="15 16" key="1">
    <citation type="journal article" date="2017" name="Genome Announc.">
        <title>Complete Genome Sequences of Two Acetylene-Fermenting Pelobacter acetylenicus Strains.</title>
        <authorList>
            <person name="Sutton J.M."/>
            <person name="Baesman S.M."/>
            <person name="Fierst J.L."/>
            <person name="Poret-Peterson A.T."/>
            <person name="Oremland R.S."/>
            <person name="Dunlap D.S."/>
            <person name="Akob D.M."/>
        </authorList>
    </citation>
    <scope>NUCLEOTIDE SEQUENCE [LARGE SCALE GENOMIC DNA]</scope>
    <source>
        <strain evidence="15 16">DSM 3247</strain>
    </source>
</reference>
<dbReference type="Pfam" id="PF00430">
    <property type="entry name" value="ATP-synt_B"/>
    <property type="match status" value="1"/>
</dbReference>
<keyword evidence="5 13" id="KW-0375">Hydrogen ion transport</keyword>
<keyword evidence="13" id="KW-1003">Cell membrane</keyword>
<dbReference type="PANTHER" id="PTHR33445">
    <property type="entry name" value="ATP SYNTHASE SUBUNIT B', CHLOROPLASTIC"/>
    <property type="match status" value="1"/>
</dbReference>
<evidence type="ECO:0000256" key="11">
    <source>
        <dbReference type="ARBA" id="ARBA00025614"/>
    </source>
</evidence>
<evidence type="ECO:0000256" key="8">
    <source>
        <dbReference type="ARBA" id="ARBA00023136"/>
    </source>
</evidence>
<dbReference type="GO" id="GO:0005886">
    <property type="term" value="C:plasma membrane"/>
    <property type="evidence" value="ECO:0007669"/>
    <property type="project" value="UniProtKB-SubCell"/>
</dbReference>
<keyword evidence="3 13" id="KW-0138">CF(0)</keyword>
<organism evidence="15 16">
    <name type="scientific">Syntrophotalea acetylenica</name>
    <name type="common">Pelobacter acetylenicus</name>
    <dbReference type="NCBI Taxonomy" id="29542"/>
    <lineage>
        <taxon>Bacteria</taxon>
        <taxon>Pseudomonadati</taxon>
        <taxon>Thermodesulfobacteriota</taxon>
        <taxon>Desulfuromonadia</taxon>
        <taxon>Desulfuromonadales</taxon>
        <taxon>Syntrophotaleaceae</taxon>
        <taxon>Syntrophotalea</taxon>
    </lineage>
</organism>
<dbReference type="PANTHER" id="PTHR33445:SF2">
    <property type="entry name" value="ATP SYNTHASE SUBUNIT B', CHLOROPLASTIC"/>
    <property type="match status" value="1"/>
</dbReference>
<keyword evidence="7 13" id="KW-0406">Ion transport</keyword>
<keyword evidence="2 13" id="KW-0813">Transport</keyword>
<comment type="function">
    <text evidence="10 13">F(1)F(0) ATP synthase produces ATP from ADP in the presence of a proton or sodium gradient. F-type ATPases consist of two structural domains, F(1) containing the extramembraneous catalytic core and F(0) containing the membrane proton channel, linked together by a central stalk and a peripheral stalk. During catalysis, ATP synthesis in the catalytic domain of F(1) is coupled via a rotary mechanism of the central stalk subunits to proton translocation.</text>
</comment>
<dbReference type="RefSeq" id="WP_072287153.1">
    <property type="nucleotide sequence ID" value="NZ_CP015455.1"/>
</dbReference>
<keyword evidence="4 13" id="KW-0812">Transmembrane</keyword>
<keyword evidence="6 13" id="KW-1133">Transmembrane helix</keyword>
<evidence type="ECO:0000313" key="15">
    <source>
        <dbReference type="EMBL" id="APG25303.1"/>
    </source>
</evidence>
<dbReference type="InterPro" id="IPR002146">
    <property type="entry name" value="ATP_synth_b/b'su_bac/chlpt"/>
</dbReference>
<dbReference type="GO" id="GO:0012505">
    <property type="term" value="C:endomembrane system"/>
    <property type="evidence" value="ECO:0007669"/>
    <property type="project" value="UniProtKB-SubCell"/>
</dbReference>
<keyword evidence="8 13" id="KW-0472">Membrane</keyword>
<dbReference type="Proteomes" id="UP000182264">
    <property type="component" value="Chromosome"/>
</dbReference>
<name>A0A1L3GH80_SYNAC</name>
<dbReference type="GO" id="GO:0046933">
    <property type="term" value="F:proton-transporting ATP synthase activity, rotational mechanism"/>
    <property type="evidence" value="ECO:0007669"/>
    <property type="project" value="UniProtKB-UniRule"/>
</dbReference>
<keyword evidence="16" id="KW-1185">Reference proteome</keyword>
<evidence type="ECO:0000256" key="7">
    <source>
        <dbReference type="ARBA" id="ARBA00023065"/>
    </source>
</evidence>
<evidence type="ECO:0000256" key="1">
    <source>
        <dbReference type="ARBA" id="ARBA00005513"/>
    </source>
</evidence>
<evidence type="ECO:0000256" key="5">
    <source>
        <dbReference type="ARBA" id="ARBA00022781"/>
    </source>
</evidence>
<sequence>MDNIDWTLWLQAGNFVVLIVLLERLLYRPLQAVVDQRQARQEQALERSRQLEEHTERQQQAYDARLAQVRNEAQQARTAVLAEAQRQQSQLLQQSHAQAAQVLAQVRHEVAGQLQQQSEQLPRLAARLGEAAAARLLGRPL</sequence>